<dbReference type="AlphaFoldDB" id="A0A820NTU1"/>
<comment type="caution">
    <text evidence="1">The sequence shown here is derived from an EMBL/GenBank/DDBJ whole genome shotgun (WGS) entry which is preliminary data.</text>
</comment>
<sequence length="134" mass="15571">MLNDENTVTLEIRLTCSLVWHLLKENEQLSPDEKVDKMKRVTCVTMSRLALYFGLIKTTIINQYLDTNFFVRLLEEVLAFKTRDATIMVGISKALETYSEALNSSWHNLHITSLENIIDKLLAFAWDHFSFNVE</sequence>
<accession>A0A820NTU1</accession>
<protein>
    <submittedName>
        <fullName evidence="1">Uncharacterized protein</fullName>
    </submittedName>
</protein>
<dbReference type="EMBL" id="CAJOBF010022484">
    <property type="protein sequence ID" value="CAF4391564.1"/>
    <property type="molecule type" value="Genomic_DNA"/>
</dbReference>
<evidence type="ECO:0000313" key="2">
    <source>
        <dbReference type="Proteomes" id="UP000663842"/>
    </source>
</evidence>
<dbReference type="Proteomes" id="UP000663842">
    <property type="component" value="Unassembled WGS sequence"/>
</dbReference>
<gene>
    <name evidence="1" type="ORF">UXM345_LOCUS37855</name>
</gene>
<reference evidence="1" key="1">
    <citation type="submission" date="2021-02" db="EMBL/GenBank/DDBJ databases">
        <authorList>
            <person name="Nowell W R."/>
        </authorList>
    </citation>
    <scope>NUCLEOTIDE SEQUENCE</scope>
</reference>
<proteinExistence type="predicted"/>
<name>A0A820NTU1_9BILA</name>
<evidence type="ECO:0000313" key="1">
    <source>
        <dbReference type="EMBL" id="CAF4391564.1"/>
    </source>
</evidence>
<feature type="non-terminal residue" evidence="1">
    <location>
        <position position="1"/>
    </location>
</feature>
<organism evidence="1 2">
    <name type="scientific">Rotaria magnacalcarata</name>
    <dbReference type="NCBI Taxonomy" id="392030"/>
    <lineage>
        <taxon>Eukaryota</taxon>
        <taxon>Metazoa</taxon>
        <taxon>Spiralia</taxon>
        <taxon>Gnathifera</taxon>
        <taxon>Rotifera</taxon>
        <taxon>Eurotatoria</taxon>
        <taxon>Bdelloidea</taxon>
        <taxon>Philodinida</taxon>
        <taxon>Philodinidae</taxon>
        <taxon>Rotaria</taxon>
    </lineage>
</organism>